<evidence type="ECO:0008006" key="4">
    <source>
        <dbReference type="Google" id="ProtNLM"/>
    </source>
</evidence>
<keyword evidence="1" id="KW-1133">Transmembrane helix</keyword>
<evidence type="ECO:0000313" key="3">
    <source>
        <dbReference type="Proteomes" id="UP000241118"/>
    </source>
</evidence>
<name>A0A2P8IH61_SACCR</name>
<keyword evidence="1" id="KW-0812">Transmembrane</keyword>
<proteinExistence type="predicted"/>
<keyword evidence="1" id="KW-0472">Membrane</keyword>
<evidence type="ECO:0000313" key="2">
    <source>
        <dbReference type="EMBL" id="PSL57783.1"/>
    </source>
</evidence>
<feature type="transmembrane region" description="Helical" evidence="1">
    <location>
        <begin position="7"/>
        <end position="27"/>
    </location>
</feature>
<sequence length="190" mass="20875">MAGRISWWWSPWWTVVASLVPVTLALWSATPPGGYLGPWLLACGLTLLVITAWLIMAVVAVIVLPRPRLRHAVRLWPFLLVPALLGAGTMVVGSGSVPRAAFDAHRSSLEALATEVAPNQRVEDRRVGLFTVDVSADRPDGCTLLTVEDAGMFSTGGWAYCPDRVPVSAQGDGYKFATFEGPWYEYWFEW</sequence>
<keyword evidence="3" id="KW-1185">Reference proteome</keyword>
<dbReference type="Proteomes" id="UP000241118">
    <property type="component" value="Unassembled WGS sequence"/>
</dbReference>
<reference evidence="2 3" key="1">
    <citation type="submission" date="2018-03" db="EMBL/GenBank/DDBJ databases">
        <title>Genomic Encyclopedia of Type Strains, Phase III (KMG-III): the genomes of soil and plant-associated and newly described type strains.</title>
        <authorList>
            <person name="Whitman W."/>
        </authorList>
    </citation>
    <scope>NUCLEOTIDE SEQUENCE [LARGE SCALE GENOMIC DNA]</scope>
    <source>
        <strain evidence="2 3">CGMCC 4.7097</strain>
    </source>
</reference>
<gene>
    <name evidence="2" type="ORF">B0I31_102762</name>
</gene>
<feature type="transmembrane region" description="Helical" evidence="1">
    <location>
        <begin position="39"/>
        <end position="64"/>
    </location>
</feature>
<comment type="caution">
    <text evidence="2">The sequence shown here is derived from an EMBL/GenBank/DDBJ whole genome shotgun (WGS) entry which is preliminary data.</text>
</comment>
<dbReference type="EMBL" id="PYAX01000002">
    <property type="protein sequence ID" value="PSL57783.1"/>
    <property type="molecule type" value="Genomic_DNA"/>
</dbReference>
<evidence type="ECO:0000256" key="1">
    <source>
        <dbReference type="SAM" id="Phobius"/>
    </source>
</evidence>
<dbReference type="RefSeq" id="WP_106614651.1">
    <property type="nucleotide sequence ID" value="NZ_PYAX01000002.1"/>
</dbReference>
<feature type="transmembrane region" description="Helical" evidence="1">
    <location>
        <begin position="76"/>
        <end position="97"/>
    </location>
</feature>
<dbReference type="OrthoDB" id="3692290at2"/>
<accession>A0A2P8IH61</accession>
<protein>
    <recommendedName>
        <fullName evidence="4">DUF1109 domain-containing protein</fullName>
    </recommendedName>
</protein>
<dbReference type="AlphaFoldDB" id="A0A2P8IH61"/>
<organism evidence="2 3">
    <name type="scientific">Saccharothrix carnea</name>
    <dbReference type="NCBI Taxonomy" id="1280637"/>
    <lineage>
        <taxon>Bacteria</taxon>
        <taxon>Bacillati</taxon>
        <taxon>Actinomycetota</taxon>
        <taxon>Actinomycetes</taxon>
        <taxon>Pseudonocardiales</taxon>
        <taxon>Pseudonocardiaceae</taxon>
        <taxon>Saccharothrix</taxon>
    </lineage>
</organism>